<evidence type="ECO:0000313" key="3">
    <source>
        <dbReference type="Proteomes" id="UP000507222"/>
    </source>
</evidence>
<reference evidence="2 3" key="1">
    <citation type="submission" date="2020-05" db="EMBL/GenBank/DDBJ databases">
        <authorList>
            <person name="Campoy J."/>
            <person name="Schneeberger K."/>
            <person name="Spophaly S."/>
        </authorList>
    </citation>
    <scope>NUCLEOTIDE SEQUENCE [LARGE SCALE GENOMIC DNA]</scope>
    <source>
        <strain evidence="2">PruArmRojPasFocal</strain>
    </source>
</reference>
<dbReference type="Proteomes" id="UP000507222">
    <property type="component" value="Unassembled WGS sequence"/>
</dbReference>
<evidence type="ECO:0000313" key="2">
    <source>
        <dbReference type="EMBL" id="CAB4264507.1"/>
    </source>
</evidence>
<feature type="region of interest" description="Disordered" evidence="1">
    <location>
        <begin position="1"/>
        <end position="37"/>
    </location>
</feature>
<dbReference type="EMBL" id="CAEKDK010000001">
    <property type="protein sequence ID" value="CAB4264507.1"/>
    <property type="molecule type" value="Genomic_DNA"/>
</dbReference>
<feature type="compositionally biased region" description="Polar residues" evidence="1">
    <location>
        <begin position="14"/>
        <end position="26"/>
    </location>
</feature>
<proteinExistence type="predicted"/>
<name>A0A6J5TMV2_PRUAR</name>
<accession>A0A6J5TMV2</accession>
<sequence length="96" mass="10914">MSGWNRPSRPRLGRNSNSQPERTSTVRLGRVQPQAPGHRTIFCNDREANLPVRFPGYKSANTAHEKGFNFDDAKLMRGAWRNEPNPDLCKVDFVSC</sequence>
<dbReference type="AlphaFoldDB" id="A0A6J5TMV2"/>
<gene>
    <name evidence="2" type="ORF">CURHAP_LOCUS6337</name>
</gene>
<evidence type="ECO:0000256" key="1">
    <source>
        <dbReference type="SAM" id="MobiDB-lite"/>
    </source>
</evidence>
<organism evidence="2 3">
    <name type="scientific">Prunus armeniaca</name>
    <name type="common">Apricot</name>
    <name type="synonym">Armeniaca vulgaris</name>
    <dbReference type="NCBI Taxonomy" id="36596"/>
    <lineage>
        <taxon>Eukaryota</taxon>
        <taxon>Viridiplantae</taxon>
        <taxon>Streptophyta</taxon>
        <taxon>Embryophyta</taxon>
        <taxon>Tracheophyta</taxon>
        <taxon>Spermatophyta</taxon>
        <taxon>Magnoliopsida</taxon>
        <taxon>eudicotyledons</taxon>
        <taxon>Gunneridae</taxon>
        <taxon>Pentapetalae</taxon>
        <taxon>rosids</taxon>
        <taxon>fabids</taxon>
        <taxon>Rosales</taxon>
        <taxon>Rosaceae</taxon>
        <taxon>Amygdaloideae</taxon>
        <taxon>Amygdaleae</taxon>
        <taxon>Prunus</taxon>
    </lineage>
</organism>
<protein>
    <submittedName>
        <fullName evidence="2">Uncharacterized protein</fullName>
    </submittedName>
</protein>